<proteinExistence type="predicted"/>
<accession>A0A3N4IIL0</accession>
<keyword evidence="2" id="KW-1185">Reference proteome</keyword>
<sequence>MTSYANLPNELRLEIALYSSDWGTYTALRLLNRSTYSLLSAEYSVRKWAKLNCADGMHIRLPPNRLLAAIFEQHKTQRASRFLEEIGEQLELLQASSGAGIPPAIEASLVVGSPDYLRLLKASNWEVWRHALSASTAVPPCNDPSYVKSLLDYRRNSRTRIPDLCSANVGENPHGYSLYSEIYRMGAIEYEIWEPLDSIHQFIKHARTGEKHHHGPACPLVLPGNAFRKSYIWARSRLLFARWIETLFGEIPKKWENFRQLREFLEVAKDELQEVLWWMALLRDLYEYVNCRCMFGRKRWTLGRRHVVSLPDVFLLCLENLQL</sequence>
<evidence type="ECO:0000313" key="1">
    <source>
        <dbReference type="EMBL" id="RPA84011.1"/>
    </source>
</evidence>
<dbReference type="Proteomes" id="UP000275078">
    <property type="component" value="Unassembled WGS sequence"/>
</dbReference>
<dbReference type="EMBL" id="ML119661">
    <property type="protein sequence ID" value="RPA84011.1"/>
    <property type="molecule type" value="Genomic_DNA"/>
</dbReference>
<evidence type="ECO:0000313" key="2">
    <source>
        <dbReference type="Proteomes" id="UP000275078"/>
    </source>
</evidence>
<name>A0A3N4IIL0_ASCIM</name>
<gene>
    <name evidence="1" type="ORF">BJ508DRAFT_324001</name>
</gene>
<reference evidence="1 2" key="1">
    <citation type="journal article" date="2018" name="Nat. Ecol. Evol.">
        <title>Pezizomycetes genomes reveal the molecular basis of ectomycorrhizal truffle lifestyle.</title>
        <authorList>
            <person name="Murat C."/>
            <person name="Payen T."/>
            <person name="Noel B."/>
            <person name="Kuo A."/>
            <person name="Morin E."/>
            <person name="Chen J."/>
            <person name="Kohler A."/>
            <person name="Krizsan K."/>
            <person name="Balestrini R."/>
            <person name="Da Silva C."/>
            <person name="Montanini B."/>
            <person name="Hainaut M."/>
            <person name="Levati E."/>
            <person name="Barry K.W."/>
            <person name="Belfiori B."/>
            <person name="Cichocki N."/>
            <person name="Clum A."/>
            <person name="Dockter R.B."/>
            <person name="Fauchery L."/>
            <person name="Guy J."/>
            <person name="Iotti M."/>
            <person name="Le Tacon F."/>
            <person name="Lindquist E.A."/>
            <person name="Lipzen A."/>
            <person name="Malagnac F."/>
            <person name="Mello A."/>
            <person name="Molinier V."/>
            <person name="Miyauchi S."/>
            <person name="Poulain J."/>
            <person name="Riccioni C."/>
            <person name="Rubini A."/>
            <person name="Sitrit Y."/>
            <person name="Splivallo R."/>
            <person name="Traeger S."/>
            <person name="Wang M."/>
            <person name="Zifcakova L."/>
            <person name="Wipf D."/>
            <person name="Zambonelli A."/>
            <person name="Paolocci F."/>
            <person name="Nowrousian M."/>
            <person name="Ottonello S."/>
            <person name="Baldrian P."/>
            <person name="Spatafora J.W."/>
            <person name="Henrissat B."/>
            <person name="Nagy L.G."/>
            <person name="Aury J.M."/>
            <person name="Wincker P."/>
            <person name="Grigoriev I.V."/>
            <person name="Bonfante P."/>
            <person name="Martin F.M."/>
        </authorList>
    </citation>
    <scope>NUCLEOTIDE SEQUENCE [LARGE SCALE GENOMIC DNA]</scope>
    <source>
        <strain evidence="1 2">RN42</strain>
    </source>
</reference>
<organism evidence="1 2">
    <name type="scientific">Ascobolus immersus RN42</name>
    <dbReference type="NCBI Taxonomy" id="1160509"/>
    <lineage>
        <taxon>Eukaryota</taxon>
        <taxon>Fungi</taxon>
        <taxon>Dikarya</taxon>
        <taxon>Ascomycota</taxon>
        <taxon>Pezizomycotina</taxon>
        <taxon>Pezizomycetes</taxon>
        <taxon>Pezizales</taxon>
        <taxon>Ascobolaceae</taxon>
        <taxon>Ascobolus</taxon>
    </lineage>
</organism>
<dbReference type="AlphaFoldDB" id="A0A3N4IIL0"/>
<protein>
    <submittedName>
        <fullName evidence="1">Uncharacterized protein</fullName>
    </submittedName>
</protein>